<accession>A0A4R2NXR3</accession>
<feature type="domain" description="NAD glycohydrolase translocation F5/8 type C" evidence="2">
    <location>
        <begin position="46"/>
        <end position="175"/>
    </location>
</feature>
<feature type="signal peptide" evidence="1">
    <location>
        <begin position="1"/>
        <end position="29"/>
    </location>
</feature>
<evidence type="ECO:0000313" key="3">
    <source>
        <dbReference type="EMBL" id="TCP26205.1"/>
    </source>
</evidence>
<feature type="chain" id="PRO_5020274144" description="NAD glycohydrolase translocation F5/8 type C domain-containing protein" evidence="1">
    <location>
        <begin position="30"/>
        <end position="189"/>
    </location>
</feature>
<protein>
    <recommendedName>
        <fullName evidence="2">NAD glycohydrolase translocation F5/8 type C domain-containing protein</fullName>
    </recommendedName>
</protein>
<sequence>MTRQAHHMWGMATAMVLTLTLTLAPAVRADSCISLGATQFIDGQRICVSSVLGPQAGNDYGPDNLIDGNDRTAWCEGAAGLGIGQRLSVEVFGGPPFSMVYLKNGYGKSTTSYYSNARPRTVEFANDAGARHVMTLPDSPAEIDILIPGPPARRWVTMTILDVYPGTKYQDTCLNAFGVNFEWGNLPMR</sequence>
<dbReference type="AlphaFoldDB" id="A0A4R2NXR3"/>
<dbReference type="Pfam" id="PF25302">
    <property type="entry name" value="NADase_transloc"/>
    <property type="match status" value="1"/>
</dbReference>
<dbReference type="InterPro" id="IPR057561">
    <property type="entry name" value="NADase_transloc"/>
</dbReference>
<proteinExistence type="predicted"/>
<comment type="caution">
    <text evidence="3">The sequence shown here is derived from an EMBL/GenBank/DDBJ whole genome shotgun (WGS) entry which is preliminary data.</text>
</comment>
<dbReference type="RefSeq" id="WP_132599860.1">
    <property type="nucleotide sequence ID" value="NZ_NRRP01000014.1"/>
</dbReference>
<dbReference type="EMBL" id="SLXL01000002">
    <property type="protein sequence ID" value="TCP26205.1"/>
    <property type="molecule type" value="Genomic_DNA"/>
</dbReference>
<evidence type="ECO:0000256" key="1">
    <source>
        <dbReference type="SAM" id="SignalP"/>
    </source>
</evidence>
<evidence type="ECO:0000259" key="2">
    <source>
        <dbReference type="Pfam" id="PF25302"/>
    </source>
</evidence>
<name>A0A4R2NXR3_RHOAD</name>
<dbReference type="NCBIfam" id="NF047619">
    <property type="entry name" value="NADase_discoid"/>
    <property type="match status" value="1"/>
</dbReference>
<gene>
    <name evidence="3" type="ORF">EV656_102168</name>
</gene>
<evidence type="ECO:0000313" key="4">
    <source>
        <dbReference type="Proteomes" id="UP000295733"/>
    </source>
</evidence>
<keyword evidence="1" id="KW-0732">Signal</keyword>
<dbReference type="OrthoDB" id="321999at2"/>
<keyword evidence="4" id="KW-1185">Reference proteome</keyword>
<organism evidence="3 4">
    <name type="scientific">Rhodovulum adriaticum</name>
    <name type="common">Rhodopseudomonas adriatica</name>
    <dbReference type="NCBI Taxonomy" id="35804"/>
    <lineage>
        <taxon>Bacteria</taxon>
        <taxon>Pseudomonadati</taxon>
        <taxon>Pseudomonadota</taxon>
        <taxon>Alphaproteobacteria</taxon>
        <taxon>Rhodobacterales</taxon>
        <taxon>Paracoccaceae</taxon>
        <taxon>Rhodovulum</taxon>
    </lineage>
</organism>
<reference evidence="3 4" key="1">
    <citation type="submission" date="2019-03" db="EMBL/GenBank/DDBJ databases">
        <title>Genomic Encyclopedia of Type Strains, Phase IV (KMG-IV): sequencing the most valuable type-strain genomes for metagenomic binning, comparative biology and taxonomic classification.</title>
        <authorList>
            <person name="Goeker M."/>
        </authorList>
    </citation>
    <scope>NUCLEOTIDE SEQUENCE [LARGE SCALE GENOMIC DNA]</scope>
    <source>
        <strain evidence="3 4">DSM 2781</strain>
    </source>
</reference>
<dbReference type="Proteomes" id="UP000295733">
    <property type="component" value="Unassembled WGS sequence"/>
</dbReference>